<organism evidence="2 3">
    <name type="scientific">Candidatus Portnoybacteria bacterium CG_4_10_14_0_2_um_filter_44_20</name>
    <dbReference type="NCBI Taxonomy" id="1974799"/>
    <lineage>
        <taxon>Bacteria</taxon>
        <taxon>Candidatus Portnoyibacteriota</taxon>
    </lineage>
</organism>
<dbReference type="EMBL" id="PFOG01000063">
    <property type="protein sequence ID" value="PIZ71211.1"/>
    <property type="molecule type" value="Genomic_DNA"/>
</dbReference>
<dbReference type="PANTHER" id="PTHR30510:SF2">
    <property type="entry name" value="UPF0229 PROTEIN YEAH"/>
    <property type="match status" value="1"/>
</dbReference>
<dbReference type="AlphaFoldDB" id="A0A2M7UIZ4"/>
<gene>
    <name evidence="2" type="ORF">COY11_01665</name>
</gene>
<evidence type="ECO:0000256" key="1">
    <source>
        <dbReference type="SAM" id="MobiDB-lite"/>
    </source>
</evidence>
<evidence type="ECO:0000313" key="3">
    <source>
        <dbReference type="Proteomes" id="UP000229805"/>
    </source>
</evidence>
<dbReference type="NCBIfam" id="NF003712">
    <property type="entry name" value="PRK05325.2-4"/>
    <property type="match status" value="1"/>
</dbReference>
<dbReference type="Proteomes" id="UP000229805">
    <property type="component" value="Unassembled WGS sequence"/>
</dbReference>
<feature type="region of interest" description="Disordered" evidence="1">
    <location>
        <begin position="104"/>
        <end position="160"/>
    </location>
</feature>
<feature type="compositionally biased region" description="Acidic residues" evidence="1">
    <location>
        <begin position="135"/>
        <end position="145"/>
    </location>
</feature>
<proteinExistence type="predicted"/>
<dbReference type="Pfam" id="PF04285">
    <property type="entry name" value="DUF444"/>
    <property type="match status" value="1"/>
</dbReference>
<accession>A0A2M7UIZ4</accession>
<evidence type="ECO:0000313" key="2">
    <source>
        <dbReference type="EMBL" id="PIZ71211.1"/>
    </source>
</evidence>
<evidence type="ECO:0008006" key="4">
    <source>
        <dbReference type="Google" id="ProtNLM"/>
    </source>
</evidence>
<sequence length="435" mass="48795">MTTENENKYLTAADKQGEGLIVLRGAKNASFERGIYNAYDLIDLPGFTPPRLPVAMMETLDQLRERDGQREKDGFHKKIKFRHAAGKNGAVIVVPTTEEEQLVHGQFEPGGGGQGSGQGEGEDGEVVGEQQIDPGEGEGEGEDNQAGEGGGGDHGVGSDTYEIGKKLTEELKLPNLEDKGKKVPTDEYIFDLTDRHRKSGQILDHKETMRQIIKTNLILGKLDRKNPETDKFIVGPDDKVFRVLSREKVYKSMAIVFFMRDYSGSMWGIPTEAIIEQHLIIYSWLMYQNEKLVIPRFIVHDAEAKEVDWNTYYKSIIAGGTRIASGYKLINEIINKEGLERDYNLYVFQGTDGEDWDSDGKEPLAALEELVPKLQRMGASVIRNSWNKKNMTDFEQYLQKSGFQKKATKFRLVSINADTVTPEKNIEAVKTLIGP</sequence>
<comment type="caution">
    <text evidence="2">The sequence shown here is derived from an EMBL/GenBank/DDBJ whole genome shotgun (WGS) entry which is preliminary data.</text>
</comment>
<reference evidence="3" key="1">
    <citation type="submission" date="2017-09" db="EMBL/GenBank/DDBJ databases">
        <title>Depth-based differentiation of microbial function through sediment-hosted aquifers and enrichment of novel symbionts in the deep terrestrial subsurface.</title>
        <authorList>
            <person name="Probst A.J."/>
            <person name="Ladd B."/>
            <person name="Jarett J.K."/>
            <person name="Geller-Mcgrath D.E."/>
            <person name="Sieber C.M.K."/>
            <person name="Emerson J.B."/>
            <person name="Anantharaman K."/>
            <person name="Thomas B.C."/>
            <person name="Malmstrom R."/>
            <person name="Stieglmeier M."/>
            <person name="Klingl A."/>
            <person name="Woyke T."/>
            <person name="Ryan C.M."/>
            <person name="Banfield J.F."/>
        </authorList>
    </citation>
    <scope>NUCLEOTIDE SEQUENCE [LARGE SCALE GENOMIC DNA]</scope>
</reference>
<protein>
    <recommendedName>
        <fullName evidence="4">DUF444 family protein</fullName>
    </recommendedName>
</protein>
<name>A0A2M7UIZ4_9BACT</name>
<dbReference type="InterPro" id="IPR006698">
    <property type="entry name" value="UPF0229"/>
</dbReference>
<dbReference type="PANTHER" id="PTHR30510">
    <property type="entry name" value="UPF0229 PROTEIN YEAH"/>
    <property type="match status" value="1"/>
</dbReference>
<feature type="compositionally biased region" description="Gly residues" evidence="1">
    <location>
        <begin position="108"/>
        <end position="119"/>
    </location>
</feature>